<feature type="domain" description="Mannitol dehydrogenase C-terminal" evidence="4">
    <location>
        <begin position="315"/>
        <end position="506"/>
    </location>
</feature>
<evidence type="ECO:0000313" key="5">
    <source>
        <dbReference type="EMBL" id="MBO3662765.1"/>
    </source>
</evidence>
<dbReference type="Gene3D" id="3.40.50.720">
    <property type="entry name" value="NAD(P)-binding Rossmann-like Domain"/>
    <property type="match status" value="1"/>
</dbReference>
<dbReference type="InterPro" id="IPR036291">
    <property type="entry name" value="NAD(P)-bd_dom_sf"/>
</dbReference>
<dbReference type="GO" id="GO:0008926">
    <property type="term" value="F:mannitol-1-phosphate 5-dehydrogenase activity"/>
    <property type="evidence" value="ECO:0007669"/>
    <property type="project" value="UniProtKB-EC"/>
</dbReference>
<keyword evidence="1" id="KW-0560">Oxidoreductase</keyword>
<evidence type="ECO:0000259" key="3">
    <source>
        <dbReference type="Pfam" id="PF01232"/>
    </source>
</evidence>
<gene>
    <name evidence="5" type="ORF">J5V96_04470</name>
</gene>
<evidence type="ECO:0000259" key="4">
    <source>
        <dbReference type="Pfam" id="PF08125"/>
    </source>
</evidence>
<dbReference type="AlphaFoldDB" id="A0A939QIL3"/>
<keyword evidence="6" id="KW-1185">Reference proteome</keyword>
<dbReference type="PANTHER" id="PTHR43362">
    <property type="entry name" value="MANNITOL DEHYDROGENASE DSF1-RELATED"/>
    <property type="match status" value="1"/>
</dbReference>
<feature type="domain" description="Mannitol dehydrogenase N-terminal" evidence="3">
    <location>
        <begin position="43"/>
        <end position="295"/>
    </location>
</feature>
<dbReference type="InterPro" id="IPR000669">
    <property type="entry name" value="Mannitol_DH"/>
</dbReference>
<reference evidence="5" key="1">
    <citation type="submission" date="2021-03" db="EMBL/GenBank/DDBJ databases">
        <title>Microbacterium sp. nov., a novel actinobacterium isolated from cow dung.</title>
        <authorList>
            <person name="Zhang L."/>
        </authorList>
    </citation>
    <scope>NUCLEOTIDE SEQUENCE</scope>
    <source>
        <strain evidence="5">NEAU-LLB</strain>
    </source>
</reference>
<dbReference type="Proteomes" id="UP000680132">
    <property type="component" value="Unassembled WGS sequence"/>
</dbReference>
<dbReference type="InterPro" id="IPR008927">
    <property type="entry name" value="6-PGluconate_DH-like_C_sf"/>
</dbReference>
<dbReference type="InterPro" id="IPR050988">
    <property type="entry name" value="Mannitol_DH/Oxidoreductase"/>
</dbReference>
<evidence type="ECO:0000313" key="6">
    <source>
        <dbReference type="Proteomes" id="UP000680132"/>
    </source>
</evidence>
<name>A0A939QIL3_9MICO</name>
<sequence>MTALTLDATALDRLPEFEAAGFTVPQYDVRAMRAATAERPTWVHLGAGNFFRSLHAVAAQRMLNAGHDTGIILANLRDPQVVENSSATDDLFVNAVLREDGSIEPEIVASVAESWHLAPEAEDGWARLTAVFENPSLQLVTLTVTEKGYLSDASDIAAGPGRVRGAIPALCSLLLARFRAGAAPIALVSTDNFSENGERLAAAVRGVAEAWISAGQAPAEFGAWVGGDRVAYPSTMVDRITPAPSPAVGERLAELGLANAQLHERASGGALAAFSNTEAVSYLVLEDAFPNGRPPFETGEVVLGDKETVSRADRMKVTTCLNPLHTAMAVVGCLLGYTRIAEMMKDSDIHRMVVGIGATEGLPVVDAPEGMDPQAFLREVITKRLPNPGLPDAPQRIASDTSQKVGIRFGETIRRHAAAGSAESLTWIPFAIAAWIRYLLAVDDQGNAFERSPDPLLAQLDERLSGVEFGRPRTATAARELLRDASIFGVDLAEAGVANTVLAHLTTLLHGPGAVRAGLYALAHS</sequence>
<dbReference type="InterPro" id="IPR013118">
    <property type="entry name" value="Mannitol_DH_C"/>
</dbReference>
<evidence type="ECO:0000256" key="2">
    <source>
        <dbReference type="ARBA" id="ARBA00048615"/>
    </source>
</evidence>
<organism evidence="5 6">
    <name type="scientific">Microbacterium stercoris</name>
    <dbReference type="NCBI Taxonomy" id="2820289"/>
    <lineage>
        <taxon>Bacteria</taxon>
        <taxon>Bacillati</taxon>
        <taxon>Actinomycetota</taxon>
        <taxon>Actinomycetes</taxon>
        <taxon>Micrococcales</taxon>
        <taxon>Microbacteriaceae</taxon>
        <taxon>Microbacterium</taxon>
    </lineage>
</organism>
<dbReference type="Pfam" id="PF08125">
    <property type="entry name" value="Mannitol_dh_C"/>
    <property type="match status" value="1"/>
</dbReference>
<proteinExistence type="predicted"/>
<dbReference type="InterPro" id="IPR013328">
    <property type="entry name" value="6PGD_dom2"/>
</dbReference>
<accession>A0A939QIL3</accession>
<comment type="catalytic activity">
    <reaction evidence="2">
        <text>D-mannitol 1-phosphate + NAD(+) = beta-D-fructose 6-phosphate + NADH + H(+)</text>
        <dbReference type="Rhea" id="RHEA:19661"/>
        <dbReference type="ChEBI" id="CHEBI:15378"/>
        <dbReference type="ChEBI" id="CHEBI:57540"/>
        <dbReference type="ChEBI" id="CHEBI:57634"/>
        <dbReference type="ChEBI" id="CHEBI:57945"/>
        <dbReference type="ChEBI" id="CHEBI:61381"/>
        <dbReference type="EC" id="1.1.1.17"/>
    </reaction>
</comment>
<dbReference type="Gene3D" id="1.10.1040.10">
    <property type="entry name" value="N-(1-d-carboxylethyl)-l-norvaline Dehydrogenase, domain 2"/>
    <property type="match status" value="1"/>
</dbReference>
<dbReference type="Pfam" id="PF01232">
    <property type="entry name" value="Mannitol_dh"/>
    <property type="match status" value="1"/>
</dbReference>
<protein>
    <submittedName>
        <fullName evidence="5">Mannitol dehydrogenase family protein</fullName>
    </submittedName>
</protein>
<comment type="caution">
    <text evidence="5">The sequence shown here is derived from an EMBL/GenBank/DDBJ whole genome shotgun (WGS) entry which is preliminary data.</text>
</comment>
<dbReference type="SUPFAM" id="SSF48179">
    <property type="entry name" value="6-phosphogluconate dehydrogenase C-terminal domain-like"/>
    <property type="match status" value="1"/>
</dbReference>
<dbReference type="InterPro" id="IPR013131">
    <property type="entry name" value="Mannitol_DH_N"/>
</dbReference>
<evidence type="ECO:0000256" key="1">
    <source>
        <dbReference type="ARBA" id="ARBA00023002"/>
    </source>
</evidence>
<dbReference type="EMBL" id="JAGFOA010000002">
    <property type="protein sequence ID" value="MBO3662765.1"/>
    <property type="molecule type" value="Genomic_DNA"/>
</dbReference>
<dbReference type="PRINTS" id="PR00084">
    <property type="entry name" value="MTLDHDRGNASE"/>
</dbReference>
<dbReference type="SUPFAM" id="SSF51735">
    <property type="entry name" value="NAD(P)-binding Rossmann-fold domains"/>
    <property type="match status" value="1"/>
</dbReference>
<dbReference type="PANTHER" id="PTHR43362:SF1">
    <property type="entry name" value="MANNITOL DEHYDROGENASE 2-RELATED"/>
    <property type="match status" value="1"/>
</dbReference>
<dbReference type="RefSeq" id="WP_208500861.1">
    <property type="nucleotide sequence ID" value="NZ_JAGFOA010000002.1"/>
</dbReference>